<gene>
    <name evidence="1" type="ORF">E2C01_062578</name>
</gene>
<dbReference type="Proteomes" id="UP000324222">
    <property type="component" value="Unassembled WGS sequence"/>
</dbReference>
<evidence type="ECO:0000313" key="1">
    <source>
        <dbReference type="EMBL" id="MPC68378.1"/>
    </source>
</evidence>
<sequence length="73" mass="8320">MEIHSSVSKIFLSQKKTDNLLAAIELFTSQHSPPVQELLRLLGYLSSMSHLVPANRRSVRNLQLQLVSFWTGR</sequence>
<proteinExistence type="predicted"/>
<evidence type="ECO:0000313" key="2">
    <source>
        <dbReference type="Proteomes" id="UP000324222"/>
    </source>
</evidence>
<dbReference type="EMBL" id="VSRR010027735">
    <property type="protein sequence ID" value="MPC68378.1"/>
    <property type="molecule type" value="Genomic_DNA"/>
</dbReference>
<name>A0A5B7HHP3_PORTR</name>
<comment type="caution">
    <text evidence="1">The sequence shown here is derived from an EMBL/GenBank/DDBJ whole genome shotgun (WGS) entry which is preliminary data.</text>
</comment>
<reference evidence="1 2" key="1">
    <citation type="submission" date="2019-05" db="EMBL/GenBank/DDBJ databases">
        <title>Another draft genome of Portunus trituberculatus and its Hox gene families provides insights of decapod evolution.</title>
        <authorList>
            <person name="Jeong J.-H."/>
            <person name="Song I."/>
            <person name="Kim S."/>
            <person name="Choi T."/>
            <person name="Kim D."/>
            <person name="Ryu S."/>
            <person name="Kim W."/>
        </authorList>
    </citation>
    <scope>NUCLEOTIDE SEQUENCE [LARGE SCALE GENOMIC DNA]</scope>
    <source>
        <tissue evidence="1">Muscle</tissue>
    </source>
</reference>
<organism evidence="1 2">
    <name type="scientific">Portunus trituberculatus</name>
    <name type="common">Swimming crab</name>
    <name type="synonym">Neptunus trituberculatus</name>
    <dbReference type="NCBI Taxonomy" id="210409"/>
    <lineage>
        <taxon>Eukaryota</taxon>
        <taxon>Metazoa</taxon>
        <taxon>Ecdysozoa</taxon>
        <taxon>Arthropoda</taxon>
        <taxon>Crustacea</taxon>
        <taxon>Multicrustacea</taxon>
        <taxon>Malacostraca</taxon>
        <taxon>Eumalacostraca</taxon>
        <taxon>Eucarida</taxon>
        <taxon>Decapoda</taxon>
        <taxon>Pleocyemata</taxon>
        <taxon>Brachyura</taxon>
        <taxon>Eubrachyura</taxon>
        <taxon>Portunoidea</taxon>
        <taxon>Portunidae</taxon>
        <taxon>Portuninae</taxon>
        <taxon>Portunus</taxon>
    </lineage>
</organism>
<accession>A0A5B7HHP3</accession>
<dbReference type="AlphaFoldDB" id="A0A5B7HHP3"/>
<keyword evidence="2" id="KW-1185">Reference proteome</keyword>
<protein>
    <submittedName>
        <fullName evidence="1">Uncharacterized protein</fullName>
    </submittedName>
</protein>